<evidence type="ECO:0000313" key="2">
    <source>
        <dbReference type="Proteomes" id="UP000693970"/>
    </source>
</evidence>
<accession>A0A9K3L201</accession>
<evidence type="ECO:0000313" key="1">
    <source>
        <dbReference type="EMBL" id="KAG7354173.1"/>
    </source>
</evidence>
<keyword evidence="2" id="KW-1185">Reference proteome</keyword>
<reference evidence="1" key="2">
    <citation type="submission" date="2021-04" db="EMBL/GenBank/DDBJ databases">
        <authorList>
            <person name="Podell S."/>
        </authorList>
    </citation>
    <scope>NUCLEOTIDE SEQUENCE</scope>
    <source>
        <strain evidence="1">Hildebrandi</strain>
    </source>
</reference>
<sequence length="175" mass="19002">MQTQLPVNESTRSPTASLNDTVAQSICSSMVETIEASDLLEELLSASDYQNGIPPTSSNRIIDKKRGSDNQETATMGGVLALSEDDQRQGLGEYSIAKIMIQSSSKQTLQNPVTMIPREVANSYLFNQTISFPQPSLQVEESSCSNERISPTSNRSPSKTNLTATIVVNGKLRNC</sequence>
<dbReference type="AlphaFoldDB" id="A0A9K3L201"/>
<organism evidence="1 2">
    <name type="scientific">Nitzschia inconspicua</name>
    <dbReference type="NCBI Taxonomy" id="303405"/>
    <lineage>
        <taxon>Eukaryota</taxon>
        <taxon>Sar</taxon>
        <taxon>Stramenopiles</taxon>
        <taxon>Ochrophyta</taxon>
        <taxon>Bacillariophyta</taxon>
        <taxon>Bacillariophyceae</taxon>
        <taxon>Bacillariophycidae</taxon>
        <taxon>Bacillariales</taxon>
        <taxon>Bacillariaceae</taxon>
        <taxon>Nitzschia</taxon>
    </lineage>
</organism>
<protein>
    <submittedName>
        <fullName evidence="1">Uncharacterized protein</fullName>
    </submittedName>
</protein>
<dbReference type="EMBL" id="JAGRRH010000016">
    <property type="protein sequence ID" value="KAG7354173.1"/>
    <property type="molecule type" value="Genomic_DNA"/>
</dbReference>
<proteinExistence type="predicted"/>
<dbReference type="Proteomes" id="UP000693970">
    <property type="component" value="Unassembled WGS sequence"/>
</dbReference>
<reference evidence="1" key="1">
    <citation type="journal article" date="2021" name="Sci. Rep.">
        <title>Diploid genomic architecture of Nitzschia inconspicua, an elite biomass production diatom.</title>
        <authorList>
            <person name="Oliver A."/>
            <person name="Podell S."/>
            <person name="Pinowska A."/>
            <person name="Traller J.C."/>
            <person name="Smith S.R."/>
            <person name="McClure R."/>
            <person name="Beliaev A."/>
            <person name="Bohutskyi P."/>
            <person name="Hill E.A."/>
            <person name="Rabines A."/>
            <person name="Zheng H."/>
            <person name="Allen L.Z."/>
            <person name="Kuo A."/>
            <person name="Grigoriev I.V."/>
            <person name="Allen A.E."/>
            <person name="Hazlebeck D."/>
            <person name="Allen E.E."/>
        </authorList>
    </citation>
    <scope>NUCLEOTIDE SEQUENCE</scope>
    <source>
        <strain evidence="1">Hildebrandi</strain>
    </source>
</reference>
<gene>
    <name evidence="1" type="ORF">IV203_003529</name>
</gene>
<name>A0A9K3L201_9STRA</name>
<comment type="caution">
    <text evidence="1">The sequence shown here is derived from an EMBL/GenBank/DDBJ whole genome shotgun (WGS) entry which is preliminary data.</text>
</comment>